<sequence length="114" mass="12683">MSENTISRRNAMKLVGNVTAAGIVLSSTSVSATSALLSKDVDEATLTSEEYIVKVLSRKFANSKQVNPAEIRLFSQRYVQHRGKDFNAKESLKSPLEELTLMREFVVSVKYRAV</sequence>
<dbReference type="OrthoDB" id="7068614at2"/>
<name>A0A553JLS0_SHEHA</name>
<protein>
    <submittedName>
        <fullName evidence="1">Uncharacterized protein</fullName>
    </submittedName>
</protein>
<dbReference type="InterPro" id="IPR006311">
    <property type="entry name" value="TAT_signal"/>
</dbReference>
<dbReference type="RefSeq" id="WP_144041188.1">
    <property type="nucleotide sequence ID" value="NZ_BMPL01000032.1"/>
</dbReference>
<accession>A0A553JLS0</accession>
<dbReference type="PROSITE" id="PS51318">
    <property type="entry name" value="TAT"/>
    <property type="match status" value="1"/>
</dbReference>
<dbReference type="AlphaFoldDB" id="A0A553JLS0"/>
<keyword evidence="2" id="KW-1185">Reference proteome</keyword>
<proteinExistence type="predicted"/>
<organism evidence="1 2">
    <name type="scientific">Shewanella hanedai</name>
    <name type="common">Alteromonas hanedai</name>
    <dbReference type="NCBI Taxonomy" id="25"/>
    <lineage>
        <taxon>Bacteria</taxon>
        <taxon>Pseudomonadati</taxon>
        <taxon>Pseudomonadota</taxon>
        <taxon>Gammaproteobacteria</taxon>
        <taxon>Alteromonadales</taxon>
        <taxon>Shewanellaceae</taxon>
        <taxon>Shewanella</taxon>
    </lineage>
</organism>
<comment type="caution">
    <text evidence="1">The sequence shown here is derived from an EMBL/GenBank/DDBJ whole genome shotgun (WGS) entry which is preliminary data.</text>
</comment>
<reference evidence="2" key="1">
    <citation type="submission" date="2019-07" db="EMBL/GenBank/DDBJ databases">
        <title>Shewanella sp. YLB-08 draft genomic sequence.</title>
        <authorList>
            <person name="Yu L."/>
        </authorList>
    </citation>
    <scope>NUCLEOTIDE SEQUENCE [LARGE SCALE GENOMIC DNA]</scope>
    <source>
        <strain evidence="2">JCM 20706</strain>
    </source>
</reference>
<evidence type="ECO:0000313" key="2">
    <source>
        <dbReference type="Proteomes" id="UP000318126"/>
    </source>
</evidence>
<dbReference type="Proteomes" id="UP000318126">
    <property type="component" value="Unassembled WGS sequence"/>
</dbReference>
<dbReference type="EMBL" id="VKGK01000020">
    <property type="protein sequence ID" value="TRY13350.1"/>
    <property type="molecule type" value="Genomic_DNA"/>
</dbReference>
<gene>
    <name evidence="1" type="ORF">FN961_16015</name>
</gene>
<evidence type="ECO:0000313" key="1">
    <source>
        <dbReference type="EMBL" id="TRY13350.1"/>
    </source>
</evidence>